<dbReference type="PANTHER" id="PTHR11986:SF113">
    <property type="entry name" value="SUCCINYLORNITHINE TRANSAMINASE"/>
    <property type="match status" value="1"/>
</dbReference>
<gene>
    <name evidence="4" type="primary">argD</name>
    <name evidence="5" type="ORF">DBW64_02755</name>
</gene>
<comment type="similarity">
    <text evidence="4">Belongs to the class-III pyridoxal-phosphate-dependent aminotransferase family. ArgD subfamily.</text>
</comment>
<feature type="binding site" evidence="4">
    <location>
        <position position="278"/>
    </location>
    <ligand>
        <name>N(2)-acetyl-L-ornithine</name>
        <dbReference type="ChEBI" id="CHEBI:57805"/>
    </ligand>
</feature>
<proteinExistence type="inferred from homology"/>
<keyword evidence="4" id="KW-0028">Amino-acid biosynthesis</keyword>
<feature type="binding site" evidence="4">
    <location>
        <begin position="103"/>
        <end position="104"/>
    </location>
    <ligand>
        <name>pyridoxal 5'-phosphate</name>
        <dbReference type="ChEBI" id="CHEBI:597326"/>
    </ligand>
</feature>
<dbReference type="PROSITE" id="PS00600">
    <property type="entry name" value="AA_TRANSFER_CLASS_3"/>
    <property type="match status" value="1"/>
</dbReference>
<dbReference type="InterPro" id="IPR004636">
    <property type="entry name" value="AcOrn/SuccOrn_fam"/>
</dbReference>
<feature type="binding site" evidence="4">
    <location>
        <position position="139"/>
    </location>
    <ligand>
        <name>N(2)-acetyl-L-ornithine</name>
        <dbReference type="ChEBI" id="CHEBI:57805"/>
    </ligand>
</feature>
<dbReference type="Proteomes" id="UP000252289">
    <property type="component" value="Unassembled WGS sequence"/>
</dbReference>
<evidence type="ECO:0000256" key="2">
    <source>
        <dbReference type="ARBA" id="ARBA00022679"/>
    </source>
</evidence>
<keyword evidence="3 4" id="KW-0663">Pyridoxal phosphate</keyword>
<dbReference type="InterPro" id="IPR050103">
    <property type="entry name" value="Class-III_PLP-dep_AT"/>
</dbReference>
<comment type="subcellular location">
    <subcellularLocation>
        <location evidence="4">Cytoplasm</location>
    </subcellularLocation>
</comment>
<dbReference type="UniPathway" id="UPA00068">
    <property type="reaction ID" value="UER00109"/>
</dbReference>
<sequence length="413" mass="44007">MQTHDDNGINPVMGTYNRSPLSFVRGDGAWLETESGDKYLDFTTGIAVNSLGHGHPALVAALKEQADKLWHVSNLYTVPEQQTLAATLTELTFAEKIFFCNSGAEAIEGSIKTARKYFADKGDDGRYEIICFTGAFHGRTLAALAATGNEGYLKGFGPPLAGFRHVEEFDVERVKSAITSATAAILIEPIQGEGGVVPVPFTFLRQLRELCDAHGLLLIFDEVQCGIGRTGKLFAHQWTDITPDIMSVAKGIGGGFPLGAILATEAAASGMVPGTHGSTYGGNPLGMAVGKVVIDTIAAPEMLETICQNGLALKLKTASVIDRFPDILSEIRGEGLMLGLKAVIENKKLVEALRDQKLLTVGAGDNVVRLLPPLTITLEEIDIAVEALESACEDLRATENALGKIVDKTVEEA</sequence>
<feature type="binding site" evidence="4">
    <location>
        <begin position="221"/>
        <end position="224"/>
    </location>
    <ligand>
        <name>pyridoxal 5'-phosphate</name>
        <dbReference type="ChEBI" id="CHEBI:597326"/>
    </ligand>
</feature>
<dbReference type="HAMAP" id="MF_01107">
    <property type="entry name" value="ArgD_aminotrans_3"/>
    <property type="match status" value="1"/>
</dbReference>
<dbReference type="NCBIfam" id="NF002325">
    <property type="entry name" value="PRK01278.1"/>
    <property type="match status" value="1"/>
</dbReference>
<evidence type="ECO:0000256" key="1">
    <source>
        <dbReference type="ARBA" id="ARBA00022576"/>
    </source>
</evidence>
<evidence type="ECO:0000256" key="4">
    <source>
        <dbReference type="HAMAP-Rule" id="MF_01107"/>
    </source>
</evidence>
<dbReference type="FunFam" id="3.40.640.10:FF:000004">
    <property type="entry name" value="Acetylornithine aminotransferase"/>
    <property type="match status" value="1"/>
</dbReference>
<dbReference type="Gene3D" id="3.90.1150.10">
    <property type="entry name" value="Aspartate Aminotransferase, domain 1"/>
    <property type="match status" value="1"/>
</dbReference>
<keyword evidence="4" id="KW-0055">Arginine biosynthesis</keyword>
<dbReference type="Pfam" id="PF00202">
    <property type="entry name" value="Aminotran_3"/>
    <property type="match status" value="1"/>
</dbReference>
<dbReference type="GO" id="GO:0030170">
    <property type="term" value="F:pyridoxal phosphate binding"/>
    <property type="evidence" value="ECO:0007669"/>
    <property type="project" value="InterPro"/>
</dbReference>
<comment type="catalytic activity">
    <reaction evidence="4">
        <text>N(2)-acetyl-L-ornithine + 2-oxoglutarate = N-acetyl-L-glutamate 5-semialdehyde + L-glutamate</text>
        <dbReference type="Rhea" id="RHEA:18049"/>
        <dbReference type="ChEBI" id="CHEBI:16810"/>
        <dbReference type="ChEBI" id="CHEBI:29123"/>
        <dbReference type="ChEBI" id="CHEBI:29985"/>
        <dbReference type="ChEBI" id="CHEBI:57805"/>
        <dbReference type="EC" id="2.6.1.11"/>
    </reaction>
</comment>
<dbReference type="GO" id="GO:0005737">
    <property type="term" value="C:cytoplasm"/>
    <property type="evidence" value="ECO:0007669"/>
    <property type="project" value="UniProtKB-SubCell"/>
</dbReference>
<keyword evidence="1 4" id="KW-0032">Aminotransferase</keyword>
<dbReference type="SUPFAM" id="SSF53383">
    <property type="entry name" value="PLP-dependent transferases"/>
    <property type="match status" value="1"/>
</dbReference>
<name>A0A368EJQ3_9PROT</name>
<comment type="pathway">
    <text evidence="4">Amino-acid biosynthesis; L-arginine biosynthesis; N(2)-acetyl-L-ornithine from L-glutamate: step 4/4.</text>
</comment>
<feature type="modified residue" description="N6-(pyridoxal phosphate)lysine" evidence="4">
    <location>
        <position position="250"/>
    </location>
</feature>
<dbReference type="InterPro" id="IPR015424">
    <property type="entry name" value="PyrdxlP-dep_Trfase"/>
</dbReference>
<feature type="binding site" evidence="4">
    <location>
        <position position="136"/>
    </location>
    <ligand>
        <name>pyridoxal 5'-phosphate</name>
        <dbReference type="ChEBI" id="CHEBI:597326"/>
    </ligand>
</feature>
<dbReference type="Gene3D" id="3.40.640.10">
    <property type="entry name" value="Type I PLP-dependent aspartate aminotransferase-like (Major domain)"/>
    <property type="match status" value="1"/>
</dbReference>
<comment type="caution">
    <text evidence="5">The sequence shown here is derived from an EMBL/GenBank/DDBJ whole genome shotgun (WGS) entry which is preliminary data.</text>
</comment>
<protein>
    <recommendedName>
        <fullName evidence="4">Acetylornithine aminotransferase</fullName>
        <shortName evidence="4">ACOAT</shortName>
        <ecNumber evidence="4">2.6.1.11</ecNumber>
    </recommendedName>
</protein>
<accession>A0A368EJQ3</accession>
<keyword evidence="4" id="KW-0963">Cytoplasm</keyword>
<reference evidence="5 6" key="1">
    <citation type="journal article" date="2018" name="Microbiome">
        <title>Fine metagenomic profile of the Mediterranean stratified and mixed water columns revealed by assembly and recruitment.</title>
        <authorList>
            <person name="Haro-Moreno J.M."/>
            <person name="Lopez-Perez M."/>
            <person name="De La Torre J.R."/>
            <person name="Picazo A."/>
            <person name="Camacho A."/>
            <person name="Rodriguez-Valera F."/>
        </authorList>
    </citation>
    <scope>NUCLEOTIDE SEQUENCE [LARGE SCALE GENOMIC DNA]</scope>
    <source>
        <strain evidence="5">MED-G50</strain>
    </source>
</reference>
<dbReference type="AlphaFoldDB" id="A0A368EJQ3"/>
<dbReference type="EC" id="2.6.1.11" evidence="4"/>
<evidence type="ECO:0000313" key="6">
    <source>
        <dbReference type="Proteomes" id="UP000252289"/>
    </source>
</evidence>
<feature type="binding site" evidence="4">
    <location>
        <position position="279"/>
    </location>
    <ligand>
        <name>pyridoxal 5'-phosphate</name>
        <dbReference type="ChEBI" id="CHEBI:597326"/>
    </ligand>
</feature>
<keyword evidence="2 4" id="KW-0808">Transferase</keyword>
<dbReference type="GO" id="GO:0003992">
    <property type="term" value="F:N2-acetyl-L-ornithine:2-oxoglutarate 5-aminotransferase activity"/>
    <property type="evidence" value="ECO:0007669"/>
    <property type="project" value="UniProtKB-UniRule"/>
</dbReference>
<dbReference type="InterPro" id="IPR015421">
    <property type="entry name" value="PyrdxlP-dep_Trfase_major"/>
</dbReference>
<dbReference type="NCBIfam" id="TIGR00707">
    <property type="entry name" value="argD"/>
    <property type="match status" value="1"/>
</dbReference>
<dbReference type="GO" id="GO:0042802">
    <property type="term" value="F:identical protein binding"/>
    <property type="evidence" value="ECO:0007669"/>
    <property type="project" value="TreeGrafter"/>
</dbReference>
<dbReference type="InterPro" id="IPR049704">
    <property type="entry name" value="Aminotrans_3_PPA_site"/>
</dbReference>
<dbReference type="PANTHER" id="PTHR11986">
    <property type="entry name" value="AMINOTRANSFERASE CLASS III"/>
    <property type="match status" value="1"/>
</dbReference>
<organism evidence="5 6">
    <name type="scientific">PS1 clade bacterium</name>
    <dbReference type="NCBI Taxonomy" id="2175152"/>
    <lineage>
        <taxon>Bacteria</taxon>
        <taxon>Pseudomonadati</taxon>
        <taxon>Pseudomonadota</taxon>
        <taxon>Alphaproteobacteria</taxon>
        <taxon>PS1 clade</taxon>
    </lineage>
</organism>
<dbReference type="CDD" id="cd00610">
    <property type="entry name" value="OAT_like"/>
    <property type="match status" value="1"/>
</dbReference>
<dbReference type="GO" id="GO:0006526">
    <property type="term" value="P:L-arginine biosynthetic process"/>
    <property type="evidence" value="ECO:0007669"/>
    <property type="project" value="UniProtKB-UniRule"/>
</dbReference>
<comment type="miscellaneous">
    <text evidence="4">May also have succinyldiaminopimelate aminotransferase activity, thus carrying out the corresponding step in lysine biosynthesis.</text>
</comment>
<dbReference type="EMBL" id="QOQK01000008">
    <property type="protein sequence ID" value="RCL84777.1"/>
    <property type="molecule type" value="Genomic_DNA"/>
</dbReference>
<evidence type="ECO:0000313" key="5">
    <source>
        <dbReference type="EMBL" id="RCL84777.1"/>
    </source>
</evidence>
<dbReference type="InterPro" id="IPR015422">
    <property type="entry name" value="PyrdxlP-dep_Trfase_small"/>
</dbReference>
<dbReference type="PIRSF" id="PIRSF000521">
    <property type="entry name" value="Transaminase_4ab_Lys_Orn"/>
    <property type="match status" value="1"/>
</dbReference>
<comment type="cofactor">
    <cofactor evidence="4">
        <name>pyridoxal 5'-phosphate</name>
        <dbReference type="ChEBI" id="CHEBI:597326"/>
    </cofactor>
    <text evidence="4">Binds 1 pyridoxal phosphate per subunit.</text>
</comment>
<evidence type="ECO:0000256" key="3">
    <source>
        <dbReference type="ARBA" id="ARBA00022898"/>
    </source>
</evidence>
<dbReference type="InterPro" id="IPR005814">
    <property type="entry name" value="Aminotrans_3"/>
</dbReference>
<comment type="subunit">
    <text evidence="4">Homodimer.</text>
</comment>